<organism evidence="1 2">
    <name type="scientific">Faecalibacterium prausnitzii</name>
    <dbReference type="NCBI Taxonomy" id="853"/>
    <lineage>
        <taxon>Bacteria</taxon>
        <taxon>Bacillati</taxon>
        <taxon>Bacillota</taxon>
        <taxon>Clostridia</taxon>
        <taxon>Eubacteriales</taxon>
        <taxon>Oscillospiraceae</taxon>
        <taxon>Faecalibacterium</taxon>
    </lineage>
</organism>
<evidence type="ECO:0000313" key="1">
    <source>
        <dbReference type="EMBL" id="PDX80161.1"/>
    </source>
</evidence>
<comment type="caution">
    <text evidence="1">The sequence shown here is derived from an EMBL/GenBank/DDBJ whole genome shotgun (WGS) entry which is preliminary data.</text>
</comment>
<proteinExistence type="predicted"/>
<dbReference type="EMBL" id="NMTY01000032">
    <property type="protein sequence ID" value="PDX80161.1"/>
    <property type="molecule type" value="Genomic_DNA"/>
</dbReference>
<protein>
    <submittedName>
        <fullName evidence="1">Uncharacterized protein</fullName>
    </submittedName>
</protein>
<reference evidence="1 2" key="1">
    <citation type="journal article" date="2017" name="Front. Microbiol.">
        <title>New Insights into the Diversity of the Genus Faecalibacterium.</title>
        <authorList>
            <person name="Benevides L."/>
            <person name="Burman S."/>
            <person name="Martin R."/>
            <person name="Robert V."/>
            <person name="Thomas M."/>
            <person name="Miquel S."/>
            <person name="Chain F."/>
            <person name="Sokol H."/>
            <person name="Bermudez-Humaran L.G."/>
            <person name="Morrison M."/>
            <person name="Langella P."/>
            <person name="Azevedo V.A."/>
            <person name="Chatel J.M."/>
            <person name="Soares S."/>
        </authorList>
    </citation>
    <scope>NUCLEOTIDE SEQUENCE [LARGE SCALE GENOMIC DNA]</scope>
    <source>
        <strain evidence="1 2">CNCM I 4575</strain>
    </source>
</reference>
<dbReference type="AlphaFoldDB" id="A0A2A7AMA3"/>
<dbReference type="RefSeq" id="WP_097840162.1">
    <property type="nucleotide sequence ID" value="NZ_NMTY01000032.1"/>
</dbReference>
<name>A0A2A7AMA3_9FIRM</name>
<evidence type="ECO:0000313" key="2">
    <source>
        <dbReference type="Proteomes" id="UP000220005"/>
    </source>
</evidence>
<sequence length="79" mass="9162">MKKENYLYQCKILPNGRLYAGAWTHKKIVPKNLPDDEVVFEEFPECRNGGEDYVWDGQTLTYAPLPEPEKEEDDAADQN</sequence>
<accession>A0A2A7AMA3</accession>
<gene>
    <name evidence="1" type="ORF">CGS58_13130</name>
</gene>
<dbReference type="Proteomes" id="UP000220005">
    <property type="component" value="Unassembled WGS sequence"/>
</dbReference>